<dbReference type="AlphaFoldDB" id="A0A1H7UBS1"/>
<evidence type="ECO:0000313" key="4">
    <source>
        <dbReference type="Proteomes" id="UP000183894"/>
    </source>
</evidence>
<keyword evidence="2" id="KW-0472">Membrane</keyword>
<gene>
    <name evidence="3" type="ORF">SAMN04488691_11217</name>
</gene>
<dbReference type="Pfam" id="PF25932">
    <property type="entry name" value="DUF7977"/>
    <property type="match status" value="1"/>
</dbReference>
<feature type="transmembrane region" description="Helical" evidence="2">
    <location>
        <begin position="82"/>
        <end position="103"/>
    </location>
</feature>
<accession>A0A1H7UBS1</accession>
<protein>
    <submittedName>
        <fullName evidence="3">Uncharacterized protein</fullName>
    </submittedName>
</protein>
<sequence length="113" mass="11562">MSSDTTTGDDTYVHRPGESDAGDTVGTGGSDRDITVGANEPDPEGFGRRGWILVGVVGLCFLVIPGAVYLVPSLPAMAGLPYIAAMLALPMLPALLLGLVAVWSMTAATRGDS</sequence>
<evidence type="ECO:0000313" key="3">
    <source>
        <dbReference type="EMBL" id="SEL94138.1"/>
    </source>
</evidence>
<keyword evidence="2" id="KW-1133">Transmembrane helix</keyword>
<reference evidence="3 4" key="1">
    <citation type="submission" date="2016-10" db="EMBL/GenBank/DDBJ databases">
        <authorList>
            <person name="de Groot N.N."/>
        </authorList>
    </citation>
    <scope>NUCLEOTIDE SEQUENCE [LARGE SCALE GENOMIC DNA]</scope>
    <source>
        <strain evidence="3 4">CDM_5</strain>
    </source>
</reference>
<dbReference type="Proteomes" id="UP000183894">
    <property type="component" value="Unassembled WGS sequence"/>
</dbReference>
<dbReference type="InterPro" id="IPR058283">
    <property type="entry name" value="DUF7977"/>
</dbReference>
<proteinExistence type="predicted"/>
<feature type="region of interest" description="Disordered" evidence="1">
    <location>
        <begin position="1"/>
        <end position="47"/>
    </location>
</feature>
<organism evidence="3 4">
    <name type="scientific">Haloferax larsenii</name>
    <dbReference type="NCBI Taxonomy" id="302484"/>
    <lineage>
        <taxon>Archaea</taxon>
        <taxon>Methanobacteriati</taxon>
        <taxon>Methanobacteriota</taxon>
        <taxon>Stenosarchaea group</taxon>
        <taxon>Halobacteria</taxon>
        <taxon>Halobacteriales</taxon>
        <taxon>Haloferacaceae</taxon>
        <taxon>Haloferax</taxon>
    </lineage>
</organism>
<evidence type="ECO:0000256" key="2">
    <source>
        <dbReference type="SAM" id="Phobius"/>
    </source>
</evidence>
<dbReference type="OrthoDB" id="205781at2157"/>
<dbReference type="EMBL" id="FOAD01000012">
    <property type="protein sequence ID" value="SEL94138.1"/>
    <property type="molecule type" value="Genomic_DNA"/>
</dbReference>
<dbReference type="RefSeq" id="WP_074796360.1">
    <property type="nucleotide sequence ID" value="NZ_FOAD01000012.1"/>
</dbReference>
<name>A0A1H7UBS1_HALLR</name>
<keyword evidence="2" id="KW-0812">Transmembrane</keyword>
<evidence type="ECO:0000256" key="1">
    <source>
        <dbReference type="SAM" id="MobiDB-lite"/>
    </source>
</evidence>
<feature type="transmembrane region" description="Helical" evidence="2">
    <location>
        <begin position="51"/>
        <end position="70"/>
    </location>
</feature>